<accession>A0A1B9XZZ4</accession>
<dbReference type="RefSeq" id="WP_068701184.1">
    <property type="nucleotide sequence ID" value="NZ_MAKX01000001.1"/>
</dbReference>
<comment type="caution">
    <text evidence="1">The sequence shown here is derived from an EMBL/GenBank/DDBJ whole genome shotgun (WGS) entry which is preliminary data.</text>
</comment>
<dbReference type="EMBL" id="MAKX01000001">
    <property type="protein sequence ID" value="OCK43138.1"/>
    <property type="molecule type" value="Genomic_DNA"/>
</dbReference>
<dbReference type="Proteomes" id="UP000093186">
    <property type="component" value="Unassembled WGS sequence"/>
</dbReference>
<dbReference type="PROSITE" id="PS51257">
    <property type="entry name" value="PROKAR_LIPOPROTEIN"/>
    <property type="match status" value="1"/>
</dbReference>
<evidence type="ECO:0000313" key="1">
    <source>
        <dbReference type="EMBL" id="OCK43138.1"/>
    </source>
</evidence>
<dbReference type="OrthoDB" id="1198496at2"/>
<evidence type="ECO:0008006" key="3">
    <source>
        <dbReference type="Google" id="ProtNLM"/>
    </source>
</evidence>
<keyword evidence="2" id="KW-1185">Reference proteome</keyword>
<organism evidence="1 2">
    <name type="scientific">Tenacibaculum soleae</name>
    <dbReference type="NCBI Taxonomy" id="447689"/>
    <lineage>
        <taxon>Bacteria</taxon>
        <taxon>Pseudomonadati</taxon>
        <taxon>Bacteroidota</taxon>
        <taxon>Flavobacteriia</taxon>
        <taxon>Flavobacteriales</taxon>
        <taxon>Flavobacteriaceae</taxon>
        <taxon>Tenacibaculum</taxon>
    </lineage>
</organism>
<dbReference type="STRING" id="447689.BA195_00065"/>
<protein>
    <recommendedName>
        <fullName evidence="3">YD repeat-containing protein</fullName>
    </recommendedName>
</protein>
<proteinExistence type="predicted"/>
<name>A0A1B9XZZ4_9FLAO</name>
<gene>
    <name evidence="1" type="ORF">BA195_00065</name>
</gene>
<evidence type="ECO:0000313" key="2">
    <source>
        <dbReference type="Proteomes" id="UP000093186"/>
    </source>
</evidence>
<dbReference type="AlphaFoldDB" id="A0A1B9XZZ4"/>
<sequence length="337" mass="37448">MKKVFPFLSLIIALIIIGCSSDDKDNVSQSSLNSITSFKINFEGLNEDDVIYNLGNNITISVPYKTNISDLVTNITISENATIVPASGQAVSFVDGQEMPFVVTAENGTDKVYNVTINIRGEVGSGSQIATYHFKDDFSESKTTYTYDDVSNFMKSYSEEAGGSTTTYTYVYNDKNQIIKRESDTQSVIYTYNDEGLIISAKQTDEGTESYTFSYTYNDDKRLEKKERINKENDRVTNTSYTYDASGNVKTTTIGAETLENNYDNKNNPFKGLYPSSYAKINVGVGLSEVNVNNPVQGSFSTDTPVVYTYNTDGYPLTASYVVFGFINTNVTYTYLN</sequence>
<dbReference type="Gene3D" id="2.60.40.2340">
    <property type="match status" value="1"/>
</dbReference>
<reference evidence="1 2" key="1">
    <citation type="submission" date="2016-06" db="EMBL/GenBank/DDBJ databases">
        <title>Draft Genome Sequence of Tenacibaculum soleae UCD-KL19.</title>
        <authorList>
            <person name="Eisen J.A."/>
            <person name="Coil D.A."/>
            <person name="Lujan K.M."/>
        </authorList>
    </citation>
    <scope>NUCLEOTIDE SEQUENCE [LARGE SCALE GENOMIC DNA]</scope>
    <source>
        <strain evidence="1 2">UCD-KL19</strain>
    </source>
</reference>